<proteinExistence type="inferred from homology"/>
<evidence type="ECO:0000313" key="3">
    <source>
        <dbReference type="EMBL" id="SCL24783.1"/>
    </source>
</evidence>
<dbReference type="STRING" id="145857.GA0070616_2982"/>
<keyword evidence="3" id="KW-0645">Protease</keyword>
<dbReference type="InterPro" id="IPR029062">
    <property type="entry name" value="Class_I_gatase-like"/>
</dbReference>
<sequence>MAATLQGKRIAFLAADGVEEVEYVQPREAVEQAGATVELVSLKPGAIRSFNHLDQSETYDVDVAAADADAGRYDGLVLPGGVANPDFLRADPEAVGFVKAFFDAGKPVGVICHGPWTLVEADVVRGRRLTSWPSLRTDLVNAGADWVDEEVVTDNGLVSSRRPDDLPAFCAKIVEEFAEGRH</sequence>
<gene>
    <name evidence="3" type="ORF">GA0070616_2982</name>
</gene>
<dbReference type="PANTHER" id="PTHR42733">
    <property type="entry name" value="DJ-1 PROTEIN"/>
    <property type="match status" value="1"/>
</dbReference>
<dbReference type="Proteomes" id="UP000199699">
    <property type="component" value="Unassembled WGS sequence"/>
</dbReference>
<protein>
    <submittedName>
        <fullName evidence="3">Protease I</fullName>
    </submittedName>
</protein>
<reference evidence="3 4" key="1">
    <citation type="submission" date="2016-06" db="EMBL/GenBank/DDBJ databases">
        <authorList>
            <person name="Kjaerup R.B."/>
            <person name="Dalgaard T.S."/>
            <person name="Juul-Madsen H.R."/>
        </authorList>
    </citation>
    <scope>NUCLEOTIDE SEQUENCE [LARGE SCALE GENOMIC DNA]</scope>
    <source>
        <strain evidence="3 4">DSM 43818</strain>
    </source>
</reference>
<dbReference type="GO" id="GO:0008233">
    <property type="term" value="F:peptidase activity"/>
    <property type="evidence" value="ECO:0007669"/>
    <property type="project" value="UniProtKB-KW"/>
</dbReference>
<dbReference type="NCBIfam" id="TIGR01382">
    <property type="entry name" value="PfpI"/>
    <property type="match status" value="1"/>
</dbReference>
<evidence type="ECO:0000256" key="1">
    <source>
        <dbReference type="ARBA" id="ARBA00008542"/>
    </source>
</evidence>
<dbReference type="AlphaFoldDB" id="A0A1C6S5R5"/>
<dbReference type="Pfam" id="PF01965">
    <property type="entry name" value="DJ-1_PfpI"/>
    <property type="match status" value="1"/>
</dbReference>
<organism evidence="3 4">
    <name type="scientific">Micromonospora nigra</name>
    <dbReference type="NCBI Taxonomy" id="145857"/>
    <lineage>
        <taxon>Bacteria</taxon>
        <taxon>Bacillati</taxon>
        <taxon>Actinomycetota</taxon>
        <taxon>Actinomycetes</taxon>
        <taxon>Micromonosporales</taxon>
        <taxon>Micromonosporaceae</taxon>
        <taxon>Micromonospora</taxon>
    </lineage>
</organism>
<dbReference type="PANTHER" id="PTHR42733:SF12">
    <property type="entry name" value="PROTEINASE"/>
    <property type="match status" value="1"/>
</dbReference>
<feature type="domain" description="DJ-1/PfpI" evidence="2">
    <location>
        <begin position="8"/>
        <end position="176"/>
    </location>
</feature>
<dbReference type="OrthoDB" id="9792284at2"/>
<dbReference type="RefSeq" id="WP_091082153.1">
    <property type="nucleotide sequence ID" value="NZ_FMHT01000003.1"/>
</dbReference>
<dbReference type="CDD" id="cd03134">
    <property type="entry name" value="GATase1_PfpI_like"/>
    <property type="match status" value="1"/>
</dbReference>
<keyword evidence="4" id="KW-1185">Reference proteome</keyword>
<dbReference type="Gene3D" id="3.40.50.880">
    <property type="match status" value="1"/>
</dbReference>
<comment type="similarity">
    <text evidence="1">Belongs to the peptidase C56 family.</text>
</comment>
<dbReference type="GO" id="GO:0006508">
    <property type="term" value="P:proteolysis"/>
    <property type="evidence" value="ECO:0007669"/>
    <property type="project" value="UniProtKB-KW"/>
</dbReference>
<dbReference type="InterPro" id="IPR002818">
    <property type="entry name" value="DJ-1/PfpI"/>
</dbReference>
<dbReference type="SUPFAM" id="SSF52317">
    <property type="entry name" value="Class I glutamine amidotransferase-like"/>
    <property type="match status" value="1"/>
</dbReference>
<dbReference type="PROSITE" id="PS51276">
    <property type="entry name" value="PEPTIDASE_C56_PFPI"/>
    <property type="match status" value="1"/>
</dbReference>
<accession>A0A1C6S5R5</accession>
<evidence type="ECO:0000259" key="2">
    <source>
        <dbReference type="Pfam" id="PF01965"/>
    </source>
</evidence>
<dbReference type="InterPro" id="IPR006286">
    <property type="entry name" value="C56_PfpI-like"/>
</dbReference>
<keyword evidence="3" id="KW-0378">Hydrolase</keyword>
<evidence type="ECO:0000313" key="4">
    <source>
        <dbReference type="Proteomes" id="UP000199699"/>
    </source>
</evidence>
<name>A0A1C6S5R5_9ACTN</name>
<dbReference type="EMBL" id="FMHT01000003">
    <property type="protein sequence ID" value="SCL24783.1"/>
    <property type="molecule type" value="Genomic_DNA"/>
</dbReference>